<proteinExistence type="predicted"/>
<sequence>MNEALKREDKVSEKTLNKFLSKIIDEIDFQRKNQEDIAKIIGISSGTLSNVFSNLIVSHHYH</sequence>
<protein>
    <submittedName>
        <fullName evidence="1">Prophage helix-turn-helix protein</fullName>
    </submittedName>
</protein>
<accession>A0A9W4EXH8</accession>
<dbReference type="AlphaFoldDB" id="A0A9W4EXH8"/>
<dbReference type="EMBL" id="AP014866">
    <property type="protein sequence ID" value="BAR87506.1"/>
    <property type="molecule type" value="Genomic_DNA"/>
</dbReference>
<evidence type="ECO:0000313" key="2">
    <source>
        <dbReference type="Proteomes" id="UP000055316"/>
    </source>
</evidence>
<name>A0A9W4EXH8_BACTO</name>
<evidence type="ECO:0000313" key="1">
    <source>
        <dbReference type="EMBL" id="BAR87506.1"/>
    </source>
</evidence>
<keyword evidence="1" id="KW-0614">Plasmid</keyword>
<geneLocation type="plasmid" evidence="2">
    <name>pKK2 DNA</name>
</geneLocation>
<reference evidence="1 2" key="1">
    <citation type="submission" date="2015-05" db="EMBL/GenBank/DDBJ databases">
        <title>Whole genome sequence of Bacillus thuringiensis serovar tolworthi Pasteur Institute Standard strain.</title>
        <authorList>
            <person name="Kanda K."/>
            <person name="Nakashima K."/>
            <person name="Nagano Y."/>
        </authorList>
    </citation>
    <scope>NUCLEOTIDE SEQUENCE [LARGE SCALE GENOMIC DNA]</scope>
    <source>
        <strain evidence="1 2">Pasteur Institute Standard strain</strain>
        <plasmid evidence="2">pKK2 DNA</plasmid>
    </source>
</reference>
<dbReference type="Proteomes" id="UP000055316">
    <property type="component" value="Plasmid pKK2"/>
</dbReference>
<gene>
    <name evidence="1" type="ORF">KNN_06773</name>
</gene>
<organism evidence="1 2">
    <name type="scientific">Bacillus thuringiensis subsp. tolworthi</name>
    <dbReference type="NCBI Taxonomy" id="1442"/>
    <lineage>
        <taxon>Bacteria</taxon>
        <taxon>Bacillati</taxon>
        <taxon>Bacillota</taxon>
        <taxon>Bacilli</taxon>
        <taxon>Bacillales</taxon>
        <taxon>Bacillaceae</taxon>
        <taxon>Bacillus</taxon>
        <taxon>Bacillus cereus group</taxon>
    </lineage>
</organism>